<protein>
    <recommendedName>
        <fullName evidence="2">UPF0102 protein ACFQB0_03895</fullName>
    </recommendedName>
</protein>
<reference evidence="4" key="1">
    <citation type="journal article" date="2019" name="Int. J. Syst. Evol. Microbiol.">
        <title>The Global Catalogue of Microorganisms (GCM) 10K type strain sequencing project: providing services to taxonomists for standard genome sequencing and annotation.</title>
        <authorList>
            <consortium name="The Broad Institute Genomics Platform"/>
            <consortium name="The Broad Institute Genome Sequencing Center for Infectious Disease"/>
            <person name="Wu L."/>
            <person name="Ma J."/>
        </authorList>
    </citation>
    <scope>NUCLEOTIDE SEQUENCE [LARGE SCALE GENOMIC DNA]</scope>
    <source>
        <strain evidence="4">CCUG 43304</strain>
    </source>
</reference>
<comment type="caution">
    <text evidence="3">The sequence shown here is derived from an EMBL/GenBank/DDBJ whole genome shotgun (WGS) entry which is preliminary data.</text>
</comment>
<keyword evidence="4" id="KW-1185">Reference proteome</keyword>
<organism evidence="3 4">
    <name type="scientific">Luethyella okanaganae</name>
    <dbReference type="NCBI Taxonomy" id="69372"/>
    <lineage>
        <taxon>Bacteria</taxon>
        <taxon>Bacillati</taxon>
        <taxon>Actinomycetota</taxon>
        <taxon>Actinomycetes</taxon>
        <taxon>Micrococcales</taxon>
        <taxon>Microbacteriaceae</taxon>
        <taxon>Luethyella</taxon>
    </lineage>
</organism>
<dbReference type="InterPro" id="IPR003509">
    <property type="entry name" value="UPF0102_YraN-like"/>
</dbReference>
<comment type="similarity">
    <text evidence="1 2">Belongs to the UPF0102 family.</text>
</comment>
<accession>A0ABW1VB17</accession>
<evidence type="ECO:0000313" key="4">
    <source>
        <dbReference type="Proteomes" id="UP001596306"/>
    </source>
</evidence>
<dbReference type="HAMAP" id="MF_00048">
    <property type="entry name" value="UPF0102"/>
    <property type="match status" value="1"/>
</dbReference>
<dbReference type="PANTHER" id="PTHR34039:SF1">
    <property type="entry name" value="UPF0102 PROTEIN YRAN"/>
    <property type="match status" value="1"/>
</dbReference>
<proteinExistence type="inferred from homology"/>
<dbReference type="InterPro" id="IPR011856">
    <property type="entry name" value="tRNA_endonuc-like_dom_sf"/>
</dbReference>
<evidence type="ECO:0000256" key="2">
    <source>
        <dbReference type="HAMAP-Rule" id="MF_00048"/>
    </source>
</evidence>
<name>A0ABW1VB17_9MICO</name>
<dbReference type="RefSeq" id="WP_386727804.1">
    <property type="nucleotide sequence ID" value="NZ_JBHSTP010000001.1"/>
</dbReference>
<dbReference type="EMBL" id="JBHSTP010000001">
    <property type="protein sequence ID" value="MFC6355251.1"/>
    <property type="molecule type" value="Genomic_DNA"/>
</dbReference>
<gene>
    <name evidence="3" type="ORF">ACFQB0_03895</name>
</gene>
<evidence type="ECO:0000313" key="3">
    <source>
        <dbReference type="EMBL" id="MFC6355251.1"/>
    </source>
</evidence>
<dbReference type="SUPFAM" id="SSF52980">
    <property type="entry name" value="Restriction endonuclease-like"/>
    <property type="match status" value="1"/>
</dbReference>
<dbReference type="Proteomes" id="UP001596306">
    <property type="component" value="Unassembled WGS sequence"/>
</dbReference>
<dbReference type="NCBIfam" id="NF009154">
    <property type="entry name" value="PRK12497.3-3"/>
    <property type="match status" value="1"/>
</dbReference>
<dbReference type="InterPro" id="IPR011335">
    <property type="entry name" value="Restrct_endonuc-II-like"/>
</dbReference>
<dbReference type="Pfam" id="PF02021">
    <property type="entry name" value="UPF0102"/>
    <property type="match status" value="1"/>
</dbReference>
<dbReference type="PANTHER" id="PTHR34039">
    <property type="entry name" value="UPF0102 PROTEIN YRAN"/>
    <property type="match status" value="1"/>
</dbReference>
<evidence type="ECO:0000256" key="1">
    <source>
        <dbReference type="ARBA" id="ARBA00006738"/>
    </source>
</evidence>
<dbReference type="Gene3D" id="3.40.1350.10">
    <property type="match status" value="1"/>
</dbReference>
<sequence length="118" mass="13348">MVDRNELGRRGETFAVEYLRAGGYRVIDRNWRCESGEIDIVAERNGETAFVEVKTRSGLGYGHPFAAISPAKLERMRRLAMLWCDASPRPVSRIRLDVIGIVWPAGSPPRLEHLERLG</sequence>
<dbReference type="CDD" id="cd20736">
    <property type="entry name" value="PoNe_Nuclease"/>
    <property type="match status" value="1"/>
</dbReference>